<proteinExistence type="predicted"/>
<reference evidence="1" key="2">
    <citation type="journal article" date="2018" name="Genome Announc.">
        <title>First Report of a Complete Genome Sequence of White spot syndrome virus from India.</title>
        <authorList>
            <person name="Vinaya Kumar K."/>
            <person name="Shekhar M.S."/>
            <person name="Otta S.K."/>
            <person name="Karthic K."/>
            <person name="Ashok Kumar J."/>
            <person name="Gopikrishna G."/>
            <person name="Vijayan K.K."/>
        </authorList>
    </citation>
    <scope>NUCLEOTIDE SEQUENCE</scope>
    <source>
        <strain evidence="1">IN_AP4RU</strain>
    </source>
</reference>
<sequence length="38" mass="4259">MAVATTLATRVVQEENRIDCIDDELCMFLTILLLAECT</sequence>
<dbReference type="EMBL" id="MG702567">
    <property type="protein sequence ID" value="AUO15091.1"/>
    <property type="molecule type" value="Genomic_DNA"/>
</dbReference>
<accession>A0A2I6SC06</accession>
<evidence type="ECO:0000313" key="1">
    <source>
        <dbReference type="EMBL" id="AUO15091.1"/>
    </source>
</evidence>
<dbReference type="Proteomes" id="UP000267352">
    <property type="component" value="Segment"/>
</dbReference>
<evidence type="ECO:0000313" key="2">
    <source>
        <dbReference type="EMBL" id="AYV99457.1"/>
    </source>
</evidence>
<protein>
    <submittedName>
        <fullName evidence="2">WSSV151</fullName>
    </submittedName>
    <submittedName>
        <fullName evidence="1">WSSV288</fullName>
    </submittedName>
</protein>
<name>A0A2I6SC06_9VIRU</name>
<reference evidence="1" key="1">
    <citation type="submission" date="2017-12" db="EMBL/GenBank/DDBJ databases">
        <authorList>
            <person name="Katneni V.K."/>
            <person name="Shekhar M.S."/>
            <person name="Otta S.K."/>
            <person name="Karthic K."/>
            <person name="Jangam A.K."/>
            <person name="Gopikrishna G."/>
            <person name="Vijayan K.K."/>
        </authorList>
    </citation>
    <scope>NUCLEOTIDE SEQUENCE [LARGE SCALE GENOMIC DNA]</scope>
    <source>
        <strain evidence="1">IN_AP4RU</strain>
    </source>
</reference>
<reference evidence="2" key="3">
    <citation type="submission" date="2018-09" db="EMBL/GenBank/DDBJ databases">
        <authorList>
            <person name="Katneni V.K."/>
            <person name="Shashi shekhar M."/>
            <person name="Karthic K."/>
            <person name="Jangam A.K."/>
            <person name="Vijayan K.K."/>
        </authorList>
    </citation>
    <scope>NUCLEOTIDE SEQUENCE</scope>
    <source>
        <strain evidence="2">Wssv_ciba_003</strain>
    </source>
</reference>
<organism evidence="1">
    <name type="scientific">White spot syndrome virus</name>
    <dbReference type="NCBI Taxonomy" id="342409"/>
    <lineage>
        <taxon>Viruses</taxon>
        <taxon>Viruses incertae sedis</taxon>
        <taxon>Naldaviricetes</taxon>
        <taxon>Nimaviridae</taxon>
        <taxon>Whispovirus</taxon>
    </lineage>
</organism>
<dbReference type="EMBL" id="MH883319">
    <property type="protein sequence ID" value="AYV99457.1"/>
    <property type="molecule type" value="Genomic_DNA"/>
</dbReference>